<feature type="compositionally biased region" description="Low complexity" evidence="2">
    <location>
        <begin position="150"/>
        <end position="175"/>
    </location>
</feature>
<feature type="compositionally biased region" description="Basic and acidic residues" evidence="2">
    <location>
        <begin position="191"/>
        <end position="200"/>
    </location>
</feature>
<keyword evidence="1" id="KW-0863">Zinc-finger</keyword>
<dbReference type="PANTHER" id="PTHR46148">
    <property type="entry name" value="CHROMO DOMAIN-CONTAINING PROTEIN"/>
    <property type="match status" value="1"/>
</dbReference>
<keyword evidence="5" id="KW-1185">Reference proteome</keyword>
<dbReference type="PROSITE" id="PS50158">
    <property type="entry name" value="ZF_CCHC"/>
    <property type="match status" value="1"/>
</dbReference>
<dbReference type="AlphaFoldDB" id="A0AAD8X5V1"/>
<organism evidence="4 5">
    <name type="scientific">Lolium multiflorum</name>
    <name type="common">Italian ryegrass</name>
    <name type="synonym">Lolium perenne subsp. multiflorum</name>
    <dbReference type="NCBI Taxonomy" id="4521"/>
    <lineage>
        <taxon>Eukaryota</taxon>
        <taxon>Viridiplantae</taxon>
        <taxon>Streptophyta</taxon>
        <taxon>Embryophyta</taxon>
        <taxon>Tracheophyta</taxon>
        <taxon>Spermatophyta</taxon>
        <taxon>Magnoliopsida</taxon>
        <taxon>Liliopsida</taxon>
        <taxon>Poales</taxon>
        <taxon>Poaceae</taxon>
        <taxon>BOP clade</taxon>
        <taxon>Pooideae</taxon>
        <taxon>Poodae</taxon>
        <taxon>Poeae</taxon>
        <taxon>Poeae Chloroplast Group 2 (Poeae type)</taxon>
        <taxon>Loliodinae</taxon>
        <taxon>Loliinae</taxon>
        <taxon>Lolium</taxon>
    </lineage>
</organism>
<dbReference type="Pfam" id="PF03732">
    <property type="entry name" value="Retrotrans_gag"/>
    <property type="match status" value="1"/>
</dbReference>
<dbReference type="Proteomes" id="UP001231189">
    <property type="component" value="Unassembled WGS sequence"/>
</dbReference>
<keyword evidence="1" id="KW-0479">Metal-binding</keyword>
<feature type="compositionally biased region" description="Polar residues" evidence="2">
    <location>
        <begin position="115"/>
        <end position="127"/>
    </location>
</feature>
<feature type="domain" description="CCHC-type" evidence="3">
    <location>
        <begin position="210"/>
        <end position="225"/>
    </location>
</feature>
<feature type="region of interest" description="Disordered" evidence="2">
    <location>
        <begin position="437"/>
        <end position="468"/>
    </location>
</feature>
<dbReference type="SUPFAM" id="SSF57756">
    <property type="entry name" value="Retrovirus zinc finger-like domains"/>
    <property type="match status" value="1"/>
</dbReference>
<accession>A0AAD8X5V1</accession>
<reference evidence="4" key="1">
    <citation type="submission" date="2023-07" db="EMBL/GenBank/DDBJ databases">
        <title>A chromosome-level genome assembly of Lolium multiflorum.</title>
        <authorList>
            <person name="Chen Y."/>
            <person name="Copetti D."/>
            <person name="Kolliker R."/>
            <person name="Studer B."/>
        </authorList>
    </citation>
    <scope>NUCLEOTIDE SEQUENCE</scope>
    <source>
        <strain evidence="4">02402/16</strain>
        <tissue evidence="4">Leaf</tissue>
    </source>
</reference>
<feature type="region of interest" description="Disordered" evidence="2">
    <location>
        <begin position="105"/>
        <end position="200"/>
    </location>
</feature>
<protein>
    <recommendedName>
        <fullName evidence="3">CCHC-type domain-containing protein</fullName>
    </recommendedName>
</protein>
<gene>
    <name evidence="4" type="ORF">QYE76_011681</name>
</gene>
<comment type="caution">
    <text evidence="4">The sequence shown here is derived from an EMBL/GenBank/DDBJ whole genome shotgun (WGS) entry which is preliminary data.</text>
</comment>
<feature type="region of interest" description="Disordered" evidence="2">
    <location>
        <begin position="232"/>
        <end position="256"/>
    </location>
</feature>
<evidence type="ECO:0000259" key="3">
    <source>
        <dbReference type="PROSITE" id="PS50158"/>
    </source>
</evidence>
<dbReference type="GO" id="GO:0008270">
    <property type="term" value="F:zinc ion binding"/>
    <property type="evidence" value="ECO:0007669"/>
    <property type="project" value="UniProtKB-KW"/>
</dbReference>
<dbReference type="InterPro" id="IPR001878">
    <property type="entry name" value="Znf_CCHC"/>
</dbReference>
<keyword evidence="1" id="KW-0862">Zinc</keyword>
<name>A0AAD8X5V1_LOLMU</name>
<evidence type="ECO:0000256" key="2">
    <source>
        <dbReference type="SAM" id="MobiDB-lite"/>
    </source>
</evidence>
<proteinExistence type="predicted"/>
<dbReference type="EMBL" id="JAUUTY010000001">
    <property type="protein sequence ID" value="KAK1694984.1"/>
    <property type="molecule type" value="Genomic_DNA"/>
</dbReference>
<feature type="compositionally biased region" description="Basic and acidic residues" evidence="2">
    <location>
        <begin position="443"/>
        <end position="468"/>
    </location>
</feature>
<dbReference type="Pfam" id="PF00098">
    <property type="entry name" value="zf-CCHC"/>
    <property type="match status" value="1"/>
</dbReference>
<dbReference type="PANTHER" id="PTHR46148:SF57">
    <property type="entry name" value="OS12G0499874 PROTEIN"/>
    <property type="match status" value="1"/>
</dbReference>
<sequence length="468" mass="53947">MMTWADFKLKFSKYHVPPGLIKKMRDEFHEMKQGWMSVVEYRDRFLTLSRYTPDETDTTEKWKERFLNGLHDEMQTVLVNIPFADLEALVDSAIQMEGKLHQANENRKRRMMHQRAQQYPGSPQLSGGFNPETPSPRTRCRAPVFRNGAEETQGPEAPTTTTTTTMYTTTATSTAPRREPPTTTPITPTQPEDREQCYPGPPKDKATITCYECGIVGHYSNECPKRLAKLAGNTSAPAQQQRRVSTGKKFAPNNPNNRGGRLYHMNAEEAQEAPDVVLEVGESQVFGPDVLREAEEKVHKIREYLKTAQSRQKSYADKRRREMTFEIGDFVYLKVSPLKGMQRFQLKGKLAPRYVGPFKVLSRRGEVSYQLELPEKWRLCTMCSTSHCSGNVPEKTEVFKNIDHRSVDINSDLTYREVPIRIFGRSIQNHPHQEYQVPEDSVEQSHQEEATWEREEDMKKEYPDLFST</sequence>
<dbReference type="InterPro" id="IPR056924">
    <property type="entry name" value="SH3_Tf2-1"/>
</dbReference>
<dbReference type="Pfam" id="PF24626">
    <property type="entry name" value="SH3_Tf2-1"/>
    <property type="match status" value="1"/>
</dbReference>
<evidence type="ECO:0000313" key="4">
    <source>
        <dbReference type="EMBL" id="KAK1694984.1"/>
    </source>
</evidence>
<feature type="compositionally biased region" description="Polar residues" evidence="2">
    <location>
        <begin position="232"/>
        <end position="244"/>
    </location>
</feature>
<evidence type="ECO:0000256" key="1">
    <source>
        <dbReference type="PROSITE-ProRule" id="PRU00047"/>
    </source>
</evidence>
<dbReference type="InterPro" id="IPR005162">
    <property type="entry name" value="Retrotrans_gag_dom"/>
</dbReference>
<dbReference type="SMART" id="SM00343">
    <property type="entry name" value="ZnF_C2HC"/>
    <property type="match status" value="1"/>
</dbReference>
<evidence type="ECO:0000313" key="5">
    <source>
        <dbReference type="Proteomes" id="UP001231189"/>
    </source>
</evidence>
<dbReference type="InterPro" id="IPR036875">
    <property type="entry name" value="Znf_CCHC_sf"/>
</dbReference>
<dbReference type="Gene3D" id="4.10.60.10">
    <property type="entry name" value="Zinc finger, CCHC-type"/>
    <property type="match status" value="1"/>
</dbReference>
<dbReference type="GO" id="GO:0003676">
    <property type="term" value="F:nucleic acid binding"/>
    <property type="evidence" value="ECO:0007669"/>
    <property type="project" value="InterPro"/>
</dbReference>